<reference evidence="1 2" key="1">
    <citation type="submission" date="2016-03" db="EMBL/GenBank/DDBJ databases">
        <title>Whole genome sequencing of Grifola frondosa 9006-11.</title>
        <authorList>
            <person name="Min B."/>
            <person name="Park H."/>
            <person name="Kim J.-G."/>
            <person name="Cho H."/>
            <person name="Oh Y.-L."/>
            <person name="Kong W.-S."/>
            <person name="Choi I.-G."/>
        </authorList>
    </citation>
    <scope>NUCLEOTIDE SEQUENCE [LARGE SCALE GENOMIC DNA]</scope>
    <source>
        <strain evidence="1 2">9006-11</strain>
    </source>
</reference>
<comment type="caution">
    <text evidence="1">The sequence shown here is derived from an EMBL/GenBank/DDBJ whole genome shotgun (WGS) entry which is preliminary data.</text>
</comment>
<evidence type="ECO:0000313" key="1">
    <source>
        <dbReference type="EMBL" id="OBZ67352.1"/>
    </source>
</evidence>
<protein>
    <submittedName>
        <fullName evidence="1">Uncharacterized protein</fullName>
    </submittedName>
</protein>
<gene>
    <name evidence="1" type="ORF">A0H81_12720</name>
</gene>
<keyword evidence="2" id="KW-1185">Reference proteome</keyword>
<accession>A0A1C7LRN8</accession>
<dbReference type="AlphaFoldDB" id="A0A1C7LRN8"/>
<name>A0A1C7LRN8_GRIFR</name>
<dbReference type="Proteomes" id="UP000092993">
    <property type="component" value="Unassembled WGS sequence"/>
</dbReference>
<proteinExistence type="predicted"/>
<evidence type="ECO:0000313" key="2">
    <source>
        <dbReference type="Proteomes" id="UP000092993"/>
    </source>
</evidence>
<dbReference type="EMBL" id="LUGG01000024">
    <property type="protein sequence ID" value="OBZ67352.1"/>
    <property type="molecule type" value="Genomic_DNA"/>
</dbReference>
<organism evidence="1 2">
    <name type="scientific">Grifola frondosa</name>
    <name type="common">Maitake</name>
    <name type="synonym">Polyporus frondosus</name>
    <dbReference type="NCBI Taxonomy" id="5627"/>
    <lineage>
        <taxon>Eukaryota</taxon>
        <taxon>Fungi</taxon>
        <taxon>Dikarya</taxon>
        <taxon>Basidiomycota</taxon>
        <taxon>Agaricomycotina</taxon>
        <taxon>Agaricomycetes</taxon>
        <taxon>Polyporales</taxon>
        <taxon>Grifolaceae</taxon>
        <taxon>Grifola</taxon>
    </lineage>
</organism>
<sequence length="78" mass="9129">MFYQSIPFVWSPHSARKFLPQYFFSMISCLRGITIVSSKQRCSCGYFPPRYGPTEQQVKRQHEARTVKAIFVTFVTQS</sequence>